<protein>
    <recommendedName>
        <fullName evidence="10">TonB C-terminal domain-containing protein</fullName>
    </recommendedName>
</protein>
<comment type="subcellular location">
    <subcellularLocation>
        <location evidence="1">Cell inner membrane</location>
        <topology evidence="1">Single-pass membrane protein</topology>
        <orientation evidence="1">Periplasmic side</orientation>
    </subcellularLocation>
</comment>
<dbReference type="NCBIfam" id="TIGR01352">
    <property type="entry name" value="tonB_Cterm"/>
    <property type="match status" value="1"/>
</dbReference>
<dbReference type="EMBL" id="MEUF01000004">
    <property type="protein sequence ID" value="OGC36847.1"/>
    <property type="molecule type" value="Genomic_DNA"/>
</dbReference>
<evidence type="ECO:0000256" key="2">
    <source>
        <dbReference type="ARBA" id="ARBA00006555"/>
    </source>
</evidence>
<reference evidence="11 12" key="1">
    <citation type="journal article" date="2016" name="Nat. Commun.">
        <title>Thousands of microbial genomes shed light on interconnected biogeochemical processes in an aquifer system.</title>
        <authorList>
            <person name="Anantharaman K."/>
            <person name="Brown C.T."/>
            <person name="Hug L.A."/>
            <person name="Sharon I."/>
            <person name="Castelle C.J."/>
            <person name="Probst A.J."/>
            <person name="Thomas B.C."/>
            <person name="Singh A."/>
            <person name="Wilkins M.J."/>
            <person name="Karaoz U."/>
            <person name="Brodie E.L."/>
            <person name="Williams K.H."/>
            <person name="Hubbard S.S."/>
            <person name="Banfield J.F."/>
        </authorList>
    </citation>
    <scope>NUCLEOTIDE SEQUENCE [LARGE SCALE GENOMIC DNA]</scope>
</reference>
<evidence type="ECO:0000259" key="10">
    <source>
        <dbReference type="PROSITE" id="PS52015"/>
    </source>
</evidence>
<keyword evidence="7" id="KW-0653">Protein transport</keyword>
<keyword evidence="3" id="KW-0813">Transport</keyword>
<keyword evidence="9" id="KW-0472">Membrane</keyword>
<proteinExistence type="inferred from homology"/>
<evidence type="ECO:0000256" key="7">
    <source>
        <dbReference type="ARBA" id="ARBA00022927"/>
    </source>
</evidence>
<evidence type="ECO:0000256" key="1">
    <source>
        <dbReference type="ARBA" id="ARBA00004383"/>
    </source>
</evidence>
<dbReference type="AlphaFoldDB" id="A0A1F4TW07"/>
<dbReference type="GO" id="GO:0055085">
    <property type="term" value="P:transmembrane transport"/>
    <property type="evidence" value="ECO:0007669"/>
    <property type="project" value="InterPro"/>
</dbReference>
<dbReference type="Proteomes" id="UP000178951">
    <property type="component" value="Unassembled WGS sequence"/>
</dbReference>
<name>A0A1F4TW07_UNCSA</name>
<dbReference type="PROSITE" id="PS52015">
    <property type="entry name" value="TONB_CTD"/>
    <property type="match status" value="1"/>
</dbReference>
<gene>
    <name evidence="11" type="ORF">A2311_02900</name>
</gene>
<dbReference type="Pfam" id="PF03544">
    <property type="entry name" value="TonB_C"/>
    <property type="match status" value="1"/>
</dbReference>
<evidence type="ECO:0000313" key="12">
    <source>
        <dbReference type="Proteomes" id="UP000178951"/>
    </source>
</evidence>
<dbReference type="InterPro" id="IPR037682">
    <property type="entry name" value="TonB_C"/>
</dbReference>
<comment type="similarity">
    <text evidence="2">Belongs to the TonB family.</text>
</comment>
<dbReference type="GO" id="GO:0005886">
    <property type="term" value="C:plasma membrane"/>
    <property type="evidence" value="ECO:0007669"/>
    <property type="project" value="UniProtKB-SubCell"/>
</dbReference>
<evidence type="ECO:0000256" key="5">
    <source>
        <dbReference type="ARBA" id="ARBA00022519"/>
    </source>
</evidence>
<dbReference type="SUPFAM" id="SSF74653">
    <property type="entry name" value="TolA/TonB C-terminal domain"/>
    <property type="match status" value="1"/>
</dbReference>
<evidence type="ECO:0000256" key="9">
    <source>
        <dbReference type="ARBA" id="ARBA00023136"/>
    </source>
</evidence>
<dbReference type="GO" id="GO:0015031">
    <property type="term" value="P:protein transport"/>
    <property type="evidence" value="ECO:0007669"/>
    <property type="project" value="UniProtKB-KW"/>
</dbReference>
<organism evidence="11 12">
    <name type="scientific">candidate division WOR-1 bacterium RIFOXYB2_FULL_48_7</name>
    <dbReference type="NCBI Taxonomy" id="1802583"/>
    <lineage>
        <taxon>Bacteria</taxon>
        <taxon>Bacillati</taxon>
        <taxon>Saganbacteria</taxon>
    </lineage>
</organism>
<comment type="caution">
    <text evidence="11">The sequence shown here is derived from an EMBL/GenBank/DDBJ whole genome shotgun (WGS) entry which is preliminary data.</text>
</comment>
<evidence type="ECO:0000256" key="8">
    <source>
        <dbReference type="ARBA" id="ARBA00022989"/>
    </source>
</evidence>
<feature type="domain" description="TonB C-terminal" evidence="10">
    <location>
        <begin position="65"/>
        <end position="155"/>
    </location>
</feature>
<evidence type="ECO:0000256" key="4">
    <source>
        <dbReference type="ARBA" id="ARBA00022475"/>
    </source>
</evidence>
<dbReference type="STRING" id="1802583.A2311_02900"/>
<evidence type="ECO:0000256" key="6">
    <source>
        <dbReference type="ARBA" id="ARBA00022692"/>
    </source>
</evidence>
<evidence type="ECO:0000256" key="3">
    <source>
        <dbReference type="ARBA" id="ARBA00022448"/>
    </source>
</evidence>
<dbReference type="InterPro" id="IPR051045">
    <property type="entry name" value="TonB-dependent_transducer"/>
</dbReference>
<evidence type="ECO:0000313" key="11">
    <source>
        <dbReference type="EMBL" id="OGC36847.1"/>
    </source>
</evidence>
<dbReference type="PANTHER" id="PTHR33446:SF2">
    <property type="entry name" value="PROTEIN TONB"/>
    <property type="match status" value="1"/>
</dbReference>
<dbReference type="InterPro" id="IPR006260">
    <property type="entry name" value="TonB/TolA_C"/>
</dbReference>
<keyword evidence="4" id="KW-1003">Cell membrane</keyword>
<accession>A0A1F4TW07</accession>
<dbReference type="Gene3D" id="3.30.1150.10">
    <property type="match status" value="1"/>
</dbReference>
<sequence>MMTKNNQLVAVNILLIAVLAPVVIWRTLPAPKAAPLTFIAEEVVVQKGITKAVAPITPNSVPVPLPIIPPKLIKQILPTFPLGSLQAELAGTTILSAYVGTTGQVGQVEVKLSSGSAELDKAAVEAMKGWQFVAATQGGIPLACWYEVPIKFEVK</sequence>
<keyword evidence="8" id="KW-1133">Transmembrane helix</keyword>
<keyword evidence="5" id="KW-0997">Cell inner membrane</keyword>
<keyword evidence="6" id="KW-0812">Transmembrane</keyword>
<dbReference type="PANTHER" id="PTHR33446">
    <property type="entry name" value="PROTEIN TONB-RELATED"/>
    <property type="match status" value="1"/>
</dbReference>